<evidence type="ECO:0000256" key="3">
    <source>
        <dbReference type="ARBA" id="ARBA00012151"/>
    </source>
</evidence>
<organism evidence="11 12">
    <name type="scientific">Prunus yedoensis var. nudiflora</name>
    <dbReference type="NCBI Taxonomy" id="2094558"/>
    <lineage>
        <taxon>Eukaryota</taxon>
        <taxon>Viridiplantae</taxon>
        <taxon>Streptophyta</taxon>
        <taxon>Embryophyta</taxon>
        <taxon>Tracheophyta</taxon>
        <taxon>Spermatophyta</taxon>
        <taxon>Magnoliopsida</taxon>
        <taxon>eudicotyledons</taxon>
        <taxon>Gunneridae</taxon>
        <taxon>Pentapetalae</taxon>
        <taxon>rosids</taxon>
        <taxon>fabids</taxon>
        <taxon>Rosales</taxon>
        <taxon>Rosaceae</taxon>
        <taxon>Amygdaloideae</taxon>
        <taxon>Amygdaleae</taxon>
        <taxon>Prunus</taxon>
    </lineage>
</organism>
<keyword evidence="5 11" id="KW-0808">Transferase</keyword>
<keyword evidence="4 10" id="KW-0489">Methyltransferase</keyword>
<accession>A0A314XVG5</accession>
<dbReference type="Gene3D" id="1.20.120.1630">
    <property type="match status" value="1"/>
</dbReference>
<evidence type="ECO:0000256" key="6">
    <source>
        <dbReference type="ARBA" id="ARBA00022691"/>
    </source>
</evidence>
<dbReference type="PANTHER" id="PTHR12714">
    <property type="entry name" value="PROTEIN-S ISOPRENYLCYSTEINE O-METHYLTRANSFERASE"/>
    <property type="match status" value="1"/>
</dbReference>
<feature type="transmembrane region" description="Helical" evidence="10">
    <location>
        <begin position="199"/>
        <end position="216"/>
    </location>
</feature>
<sequence length="319" mass="36649">MPSRIDSPPNCQPSAFRPDLPLRPSLCFSFISRCRQTPKTKRRKFPLPLLTHLTEAGAKQHQGNSECKKDNFNQSTSEDMSFLKHVWGDVERQFCVSISHSGLTFPGLITVHQSQRLIRSIVTSMAVVFSYTACRQLSQMFVAIIFFHGSEYILALGIHGKSNVTLKSLLISKNYLVAMIFSLLEYLIEYILFPGMKEHWWVSNWGLGMLIIGEIIRKMAIITAGRSFTHLIRVRHSEHHQLITNGIYRVVSHPGYCGFFIWSVGTQIMLCNPISTIAFALVVWRFFAQRIPYEEYFLRQFFGLQYEEYARQVPAGCLL</sequence>
<dbReference type="GO" id="GO:0032259">
    <property type="term" value="P:methylation"/>
    <property type="evidence" value="ECO:0007669"/>
    <property type="project" value="UniProtKB-KW"/>
</dbReference>
<comment type="similarity">
    <text evidence="2 10">Belongs to the class VI-like SAM-binding methyltransferase superfamily. Isoprenylcysteine carboxyl methyltransferase family.</text>
</comment>
<keyword evidence="9 10" id="KW-0472">Membrane</keyword>
<dbReference type="InterPro" id="IPR007269">
    <property type="entry name" value="ICMT_MeTrfase"/>
</dbReference>
<proteinExistence type="inferred from homology"/>
<keyword evidence="10" id="KW-0256">Endoplasmic reticulum</keyword>
<keyword evidence="7 10" id="KW-0812">Transmembrane</keyword>
<dbReference type="Pfam" id="PF04140">
    <property type="entry name" value="ICMT"/>
    <property type="match status" value="1"/>
</dbReference>
<evidence type="ECO:0000313" key="11">
    <source>
        <dbReference type="EMBL" id="PQP98351.1"/>
    </source>
</evidence>
<reference evidence="11 12" key="1">
    <citation type="submission" date="2018-02" db="EMBL/GenBank/DDBJ databases">
        <title>Draft genome of wild Prunus yedoensis var. nudiflora.</title>
        <authorList>
            <person name="Baek S."/>
            <person name="Kim J.-H."/>
            <person name="Choi K."/>
            <person name="Kim G.-B."/>
            <person name="Cho A."/>
            <person name="Jang H."/>
            <person name="Shin C.-H."/>
            <person name="Yu H.-J."/>
            <person name="Mun J.-H."/>
        </authorList>
    </citation>
    <scope>NUCLEOTIDE SEQUENCE [LARGE SCALE GENOMIC DNA]</scope>
    <source>
        <strain evidence="12">cv. Jeju island</strain>
        <tissue evidence="11">Leaf</tissue>
    </source>
</reference>
<dbReference type="PROSITE" id="PS51564">
    <property type="entry name" value="SAM_ICMT"/>
    <property type="match status" value="1"/>
</dbReference>
<dbReference type="GO" id="GO:0005789">
    <property type="term" value="C:endoplasmic reticulum membrane"/>
    <property type="evidence" value="ECO:0007669"/>
    <property type="project" value="UniProtKB-SubCell"/>
</dbReference>
<evidence type="ECO:0000256" key="10">
    <source>
        <dbReference type="RuleBase" id="RU362022"/>
    </source>
</evidence>
<keyword evidence="6 10" id="KW-0949">S-adenosyl-L-methionine</keyword>
<feature type="transmembrane region" description="Helical" evidence="10">
    <location>
        <begin position="170"/>
        <end position="193"/>
    </location>
</feature>
<evidence type="ECO:0000256" key="8">
    <source>
        <dbReference type="ARBA" id="ARBA00022989"/>
    </source>
</evidence>
<dbReference type="InterPro" id="IPR025770">
    <property type="entry name" value="PPMT_MeTrfase"/>
</dbReference>
<comment type="cofactor">
    <cofactor evidence="10">
        <name>Zn(2+)</name>
        <dbReference type="ChEBI" id="CHEBI:29105"/>
    </cofactor>
    <text evidence="10">Divalent metal cations. Probably Zn(2+).</text>
</comment>
<dbReference type="PANTHER" id="PTHR12714:SF9">
    <property type="entry name" value="PROTEIN-S-ISOPRENYLCYSTEINE O-METHYLTRANSFERASE"/>
    <property type="match status" value="1"/>
</dbReference>
<dbReference type="Proteomes" id="UP000250321">
    <property type="component" value="Unassembled WGS sequence"/>
</dbReference>
<evidence type="ECO:0000256" key="7">
    <source>
        <dbReference type="ARBA" id="ARBA00022692"/>
    </source>
</evidence>
<dbReference type="OrthoDB" id="422086at2759"/>
<dbReference type="GO" id="GO:0004671">
    <property type="term" value="F:protein C-terminal S-isoprenylcysteine carboxyl O-methyltransferase activity"/>
    <property type="evidence" value="ECO:0007669"/>
    <property type="project" value="UniProtKB-EC"/>
</dbReference>
<evidence type="ECO:0000256" key="1">
    <source>
        <dbReference type="ARBA" id="ARBA00004141"/>
    </source>
</evidence>
<evidence type="ECO:0000256" key="5">
    <source>
        <dbReference type="ARBA" id="ARBA00022679"/>
    </source>
</evidence>
<evidence type="ECO:0000313" key="12">
    <source>
        <dbReference type="Proteomes" id="UP000250321"/>
    </source>
</evidence>
<keyword evidence="12" id="KW-1185">Reference proteome</keyword>
<dbReference type="STRING" id="2094558.A0A314XVG5"/>
<evidence type="ECO:0000256" key="2">
    <source>
        <dbReference type="ARBA" id="ARBA00009140"/>
    </source>
</evidence>
<comment type="subcellular location">
    <subcellularLocation>
        <location evidence="10">Endoplasmic reticulum membrane</location>
        <topology evidence="10">Multi-pass membrane protein</topology>
    </subcellularLocation>
    <subcellularLocation>
        <location evidence="1">Membrane</location>
        <topology evidence="1">Multi-pass membrane protein</topology>
    </subcellularLocation>
</comment>
<protein>
    <recommendedName>
        <fullName evidence="3 10">Protein-S-isoprenylcysteine O-methyltransferase</fullName>
        <ecNumber evidence="3 10">2.1.1.100</ecNumber>
    </recommendedName>
</protein>
<name>A0A314XVG5_PRUYE</name>
<comment type="caution">
    <text evidence="11">The sequence shown here is derived from an EMBL/GenBank/DDBJ whole genome shotgun (WGS) entry which is preliminary data.</text>
</comment>
<comment type="catalytic activity">
    <reaction evidence="10">
        <text>[protein]-C-terminal S-[(2E,6E)-farnesyl]-L-cysteine + S-adenosyl-L-methionine = [protein]-C-terminal S-[(2E,6E)-farnesyl]-L-cysteine methyl ester + S-adenosyl-L-homocysteine</text>
        <dbReference type="Rhea" id="RHEA:21672"/>
        <dbReference type="Rhea" id="RHEA-COMP:12125"/>
        <dbReference type="Rhea" id="RHEA-COMP:12126"/>
        <dbReference type="ChEBI" id="CHEBI:57856"/>
        <dbReference type="ChEBI" id="CHEBI:59789"/>
        <dbReference type="ChEBI" id="CHEBI:90510"/>
        <dbReference type="ChEBI" id="CHEBI:90511"/>
        <dbReference type="EC" id="2.1.1.100"/>
    </reaction>
</comment>
<dbReference type="EC" id="2.1.1.100" evidence="3 10"/>
<evidence type="ECO:0000256" key="9">
    <source>
        <dbReference type="ARBA" id="ARBA00023136"/>
    </source>
</evidence>
<gene>
    <name evidence="11" type="ORF">Pyn_18087</name>
</gene>
<dbReference type="EMBL" id="PJQY01001901">
    <property type="protein sequence ID" value="PQP98351.1"/>
    <property type="molecule type" value="Genomic_DNA"/>
</dbReference>
<feature type="transmembrane region" description="Helical" evidence="10">
    <location>
        <begin position="139"/>
        <end position="158"/>
    </location>
</feature>
<evidence type="ECO:0000256" key="4">
    <source>
        <dbReference type="ARBA" id="ARBA00022603"/>
    </source>
</evidence>
<dbReference type="AlphaFoldDB" id="A0A314XVG5"/>
<keyword evidence="8 10" id="KW-1133">Transmembrane helix</keyword>
<comment type="caution">
    <text evidence="10">Lacks conserved residue(s) required for the propagation of feature annotation.</text>
</comment>